<reference evidence="6 7" key="1">
    <citation type="submission" date="2019-06" db="EMBL/GenBank/DDBJ databases">
        <title>Draft genome of Aliikangiella marina GYP-15.</title>
        <authorList>
            <person name="Wang G."/>
        </authorList>
    </citation>
    <scope>NUCLEOTIDE SEQUENCE [LARGE SCALE GENOMIC DNA]</scope>
    <source>
        <strain evidence="6 7">GYP-15</strain>
    </source>
</reference>
<evidence type="ECO:0000256" key="5">
    <source>
        <dbReference type="SAM" id="Phobius"/>
    </source>
</evidence>
<feature type="transmembrane region" description="Helical" evidence="5">
    <location>
        <begin position="84"/>
        <end position="106"/>
    </location>
</feature>
<feature type="transmembrane region" description="Helical" evidence="5">
    <location>
        <begin position="384"/>
        <end position="403"/>
    </location>
</feature>
<evidence type="ECO:0000256" key="2">
    <source>
        <dbReference type="ARBA" id="ARBA00022692"/>
    </source>
</evidence>
<feature type="transmembrane region" description="Helical" evidence="5">
    <location>
        <begin position="144"/>
        <end position="161"/>
    </location>
</feature>
<feature type="transmembrane region" description="Helical" evidence="5">
    <location>
        <begin position="40"/>
        <end position="63"/>
    </location>
</feature>
<dbReference type="CDD" id="cd13128">
    <property type="entry name" value="MATE_Wzx_like"/>
    <property type="match status" value="1"/>
</dbReference>
<comment type="caution">
    <text evidence="6">The sequence shown here is derived from an EMBL/GenBank/DDBJ whole genome shotgun (WGS) entry which is preliminary data.</text>
</comment>
<dbReference type="Pfam" id="PF01943">
    <property type="entry name" value="Polysacc_synt"/>
    <property type="match status" value="1"/>
</dbReference>
<evidence type="ECO:0000256" key="3">
    <source>
        <dbReference type="ARBA" id="ARBA00022989"/>
    </source>
</evidence>
<accession>A0A545TIJ1</accession>
<keyword evidence="7" id="KW-1185">Reference proteome</keyword>
<dbReference type="EMBL" id="VIKR01000001">
    <property type="protein sequence ID" value="TQV77027.1"/>
    <property type="molecule type" value="Genomic_DNA"/>
</dbReference>
<dbReference type="AlphaFoldDB" id="A0A545TIJ1"/>
<evidence type="ECO:0000313" key="7">
    <source>
        <dbReference type="Proteomes" id="UP000317839"/>
    </source>
</evidence>
<feature type="transmembrane region" description="Helical" evidence="5">
    <location>
        <begin position="289"/>
        <end position="307"/>
    </location>
</feature>
<evidence type="ECO:0000256" key="1">
    <source>
        <dbReference type="ARBA" id="ARBA00004141"/>
    </source>
</evidence>
<evidence type="ECO:0000256" key="4">
    <source>
        <dbReference type="ARBA" id="ARBA00023136"/>
    </source>
</evidence>
<evidence type="ECO:0000313" key="6">
    <source>
        <dbReference type="EMBL" id="TQV77027.1"/>
    </source>
</evidence>
<feature type="transmembrane region" description="Helical" evidence="5">
    <location>
        <begin position="209"/>
        <end position="227"/>
    </location>
</feature>
<feature type="transmembrane region" description="Helical" evidence="5">
    <location>
        <begin position="360"/>
        <end position="378"/>
    </location>
</feature>
<feature type="transmembrane region" description="Helical" evidence="5">
    <location>
        <begin position="167"/>
        <end position="189"/>
    </location>
</feature>
<dbReference type="PANTHER" id="PTHR43424">
    <property type="entry name" value="LOCUS PUTATIVE PROTEIN 1-RELATED"/>
    <property type="match status" value="1"/>
</dbReference>
<keyword evidence="2 5" id="KW-0812">Transmembrane</keyword>
<gene>
    <name evidence="6" type="ORF">FLL45_03485</name>
</gene>
<dbReference type="OrthoDB" id="103403at2"/>
<feature type="transmembrane region" description="Helical" evidence="5">
    <location>
        <begin position="327"/>
        <end position="348"/>
    </location>
</feature>
<comment type="subcellular location">
    <subcellularLocation>
        <location evidence="1">Membrane</location>
        <topology evidence="1">Multi-pass membrane protein</topology>
    </subcellularLocation>
</comment>
<dbReference type="PANTHER" id="PTHR43424:SF1">
    <property type="entry name" value="LOCUS PUTATIVE PROTEIN 1-RELATED"/>
    <property type="match status" value="1"/>
</dbReference>
<sequence length="413" mass="46045">MYSRKHISFNSFFIFLEKICKMITYFVVGVIVAREVGPNVFGLYSSILSVSVILAAIAALGLNSLLAKEFISNSNLNLVASNSLIIRFSSCVLFSLISLLVYKYVLKLSTELSLLSSMLIMLTMSQVVDVFFESRLKNKIVSAYKVNAYFFGAALKIYSAVYLKSIYALVFSQVMELFLVFSVGLICFFRLEKSVVKHIDLSIEYTVNLLKKSFPLMLSSIAVIIYMKVDQVLVLHILDERNAGLYAAATRLVEGCFVFSMIVMPSLFPNMIKLHGENFTEFNVFIGKVFVKFAILGLIVSVLVFLLSSEIVNLVYGVNYTEASNVLAIYALSIPIVYIGDLFSRWLIITDNLVLSILRHSFGLIINLSLNLLLIPVVGIEGAAVASVCGYLSSVVLFSLISSRARSFYMFMK</sequence>
<dbReference type="InterPro" id="IPR002797">
    <property type="entry name" value="Polysacc_synth"/>
</dbReference>
<organism evidence="6 7">
    <name type="scientific">Aliikangiella marina</name>
    <dbReference type="NCBI Taxonomy" id="1712262"/>
    <lineage>
        <taxon>Bacteria</taxon>
        <taxon>Pseudomonadati</taxon>
        <taxon>Pseudomonadota</taxon>
        <taxon>Gammaproteobacteria</taxon>
        <taxon>Oceanospirillales</taxon>
        <taxon>Pleioneaceae</taxon>
        <taxon>Aliikangiella</taxon>
    </lineage>
</organism>
<feature type="transmembrane region" description="Helical" evidence="5">
    <location>
        <begin position="12"/>
        <end position="34"/>
    </location>
</feature>
<keyword evidence="3 5" id="KW-1133">Transmembrane helix</keyword>
<dbReference type="Proteomes" id="UP000317839">
    <property type="component" value="Unassembled WGS sequence"/>
</dbReference>
<proteinExistence type="predicted"/>
<dbReference type="RefSeq" id="WP_142888387.1">
    <property type="nucleotide sequence ID" value="NZ_VIKR01000001.1"/>
</dbReference>
<dbReference type="InterPro" id="IPR052556">
    <property type="entry name" value="PolySynth_Transporter"/>
</dbReference>
<name>A0A545TIJ1_9GAMM</name>
<dbReference type="GO" id="GO:0016020">
    <property type="term" value="C:membrane"/>
    <property type="evidence" value="ECO:0007669"/>
    <property type="project" value="UniProtKB-SubCell"/>
</dbReference>
<keyword evidence="4 5" id="KW-0472">Membrane</keyword>
<feature type="transmembrane region" description="Helical" evidence="5">
    <location>
        <begin position="112"/>
        <end position="132"/>
    </location>
</feature>
<feature type="transmembrane region" description="Helical" evidence="5">
    <location>
        <begin position="247"/>
        <end position="268"/>
    </location>
</feature>
<protein>
    <submittedName>
        <fullName evidence="6">Flippase</fullName>
    </submittedName>
</protein>